<reference evidence="2 3" key="1">
    <citation type="journal article" date="2016" name="BMC Genomics">
        <title>Comparative genomics reveals Cyclospora cayetanensis possesses coccidia-like metabolism and invasion components but unique surface antigens.</title>
        <authorList>
            <person name="Liu S."/>
            <person name="Wang L."/>
            <person name="Zheng H."/>
            <person name="Xu Z."/>
            <person name="Roellig D.M."/>
            <person name="Li N."/>
            <person name="Frace M.A."/>
            <person name="Tang K."/>
            <person name="Arrowood M.J."/>
            <person name="Moss D.M."/>
            <person name="Zhang L."/>
            <person name="Feng Y."/>
            <person name="Xiao L."/>
        </authorList>
    </citation>
    <scope>NUCLEOTIDE SEQUENCE [LARGE SCALE GENOMIC DNA]</scope>
    <source>
        <strain evidence="2 3">CHN_HEN01</strain>
    </source>
</reference>
<dbReference type="Proteomes" id="UP000095192">
    <property type="component" value="Unassembled WGS sequence"/>
</dbReference>
<dbReference type="EMBL" id="JROU02001644">
    <property type="protein sequence ID" value="OEH75752.1"/>
    <property type="molecule type" value="Genomic_DNA"/>
</dbReference>
<feature type="region of interest" description="Disordered" evidence="1">
    <location>
        <begin position="778"/>
        <end position="798"/>
    </location>
</feature>
<dbReference type="AlphaFoldDB" id="A0A1D3CX34"/>
<organism evidence="2 3">
    <name type="scientific">Cyclospora cayetanensis</name>
    <dbReference type="NCBI Taxonomy" id="88456"/>
    <lineage>
        <taxon>Eukaryota</taxon>
        <taxon>Sar</taxon>
        <taxon>Alveolata</taxon>
        <taxon>Apicomplexa</taxon>
        <taxon>Conoidasida</taxon>
        <taxon>Coccidia</taxon>
        <taxon>Eucoccidiorida</taxon>
        <taxon>Eimeriorina</taxon>
        <taxon>Eimeriidae</taxon>
        <taxon>Cyclospora</taxon>
    </lineage>
</organism>
<dbReference type="InterPro" id="IPR015915">
    <property type="entry name" value="Kelch-typ_b-propeller"/>
</dbReference>
<proteinExistence type="predicted"/>
<sequence>MELDYAAADEALPTDASSAGGLIEGTNSPSATSPAPPPAHDDLCYVASAAAVTTSAQQHKQQPRHDSCPLRLHAPRPRLGHTITPFNLPMPTAAPQTLPQAEISPLRQHQQPPPHSATFRSSSHTAGNAGGTRNKDDSLWMRSLVRPVMVGGCCASAAAAATQAANPDEPLHRIVENTPEHRIHHAAAPVSAERQCAAVAVFGGRKADGTLANDEKIQGGRLLALHCRFLCVPLPLLAQLYLLEVTQLLSLHVPVCILGELLFLALSTAAAEARAEATIGSGECKATEAPAAAITVPLDAQEGDVGEPGCKENSSCVSSSTITPPLLRWRMPPCVGKRPSPRMGHSLVYADPHLILHGGKDERGQLLSDVWVLDIFDWKCGSQSAAPEGNTAAMVAKGTTNTAAAVQRKPAVALCWVALDFSACSPLRPPGRFLHSCSVFVKTTNDGSCCIVIAGGWTSVVLPRARHYALQRDAEGHWRHSLLPVRVANAADQRFMHASVCAGSTLLLSGGLRVRSSMPPYAETDLLSFSSWHLGCFLLRSLIISSSRNFFSGVAFAAPSIPGLFCCLPLLPYGVFCLAVSSPIVSHDALTHRSACFPHVPMPALVGHQAWQVGGRIFCFGGLKVNDDCGPLNPVSACDVVSFDACSIRFLRAVVVRPCSRPVAAAASSAALSDGGGGAAAAAVTPEEARSSPLQGYADGRLLSDASHTSIATAPAPAQTDVVATRALQEVQSAVVTPRRNRRLAALQAIESFKLLPAAPVASVAGPVAAGRSGAFHPAAAGPAAEATGAPHGGSYPA</sequence>
<dbReference type="PANTHER" id="PTHR23244:SF493">
    <property type="entry name" value="GALACTOSE OXIDASE, CENTRAL DOMAIN FAMILY PROTEIN"/>
    <property type="match status" value="1"/>
</dbReference>
<dbReference type="VEuPathDB" id="ToxoDB:LOC34620213"/>
<dbReference type="PANTHER" id="PTHR23244">
    <property type="entry name" value="KELCH REPEAT DOMAIN"/>
    <property type="match status" value="1"/>
</dbReference>
<dbReference type="Gene3D" id="2.120.10.80">
    <property type="entry name" value="Kelch-type beta propeller"/>
    <property type="match status" value="1"/>
</dbReference>
<gene>
    <name evidence="2" type="ORF">cyc_03535</name>
</gene>
<name>A0A1D3CX34_9EIME</name>
<evidence type="ECO:0000313" key="2">
    <source>
        <dbReference type="EMBL" id="OEH75752.1"/>
    </source>
</evidence>
<dbReference type="InParanoid" id="A0A1D3CX34"/>
<feature type="region of interest" description="Disordered" evidence="1">
    <location>
        <begin position="54"/>
        <end position="138"/>
    </location>
</feature>
<protein>
    <submittedName>
        <fullName evidence="2">Uncharacterized protein</fullName>
    </submittedName>
</protein>
<accession>A0A1D3CX34</accession>
<dbReference type="InterPro" id="IPR011043">
    <property type="entry name" value="Gal_Oxase/kelch_b-propeller"/>
</dbReference>
<feature type="region of interest" description="Disordered" evidence="1">
    <location>
        <begin position="1"/>
        <end position="42"/>
    </location>
</feature>
<keyword evidence="3" id="KW-1185">Reference proteome</keyword>
<evidence type="ECO:0000256" key="1">
    <source>
        <dbReference type="SAM" id="MobiDB-lite"/>
    </source>
</evidence>
<dbReference type="VEuPathDB" id="ToxoDB:cyc_03535"/>
<evidence type="ECO:0000313" key="3">
    <source>
        <dbReference type="Proteomes" id="UP000095192"/>
    </source>
</evidence>
<dbReference type="SUPFAM" id="SSF50965">
    <property type="entry name" value="Galactose oxidase, central domain"/>
    <property type="match status" value="1"/>
</dbReference>
<comment type="caution">
    <text evidence="2">The sequence shown here is derived from an EMBL/GenBank/DDBJ whole genome shotgun (WGS) entry which is preliminary data.</text>
</comment>